<proteinExistence type="predicted"/>
<dbReference type="PANTHER" id="PTHR23318:SF0">
    <property type="entry name" value="SERINE_THREONINE-PROTEIN PHOSPHATASE 4 REGULATORY SUBUNIT 3"/>
    <property type="match status" value="1"/>
</dbReference>
<keyword evidence="2" id="KW-0539">Nucleus</keyword>
<dbReference type="InterPro" id="IPR051137">
    <property type="entry name" value="PP4R3-like"/>
</dbReference>
<dbReference type="Proteomes" id="UP001515500">
    <property type="component" value="Chromosome 18"/>
</dbReference>
<dbReference type="GO" id="GO:0005654">
    <property type="term" value="C:nucleoplasm"/>
    <property type="evidence" value="ECO:0007669"/>
    <property type="project" value="TreeGrafter"/>
</dbReference>
<organism evidence="4 5">
    <name type="scientific">Dioscorea cayennensis subsp. rotundata</name>
    <name type="common">White Guinea yam</name>
    <name type="synonym">Dioscorea rotundata</name>
    <dbReference type="NCBI Taxonomy" id="55577"/>
    <lineage>
        <taxon>Eukaryota</taxon>
        <taxon>Viridiplantae</taxon>
        <taxon>Streptophyta</taxon>
        <taxon>Embryophyta</taxon>
        <taxon>Tracheophyta</taxon>
        <taxon>Spermatophyta</taxon>
        <taxon>Magnoliopsida</taxon>
        <taxon>Liliopsida</taxon>
        <taxon>Dioscoreales</taxon>
        <taxon>Dioscoreaceae</taxon>
        <taxon>Dioscorea</taxon>
    </lineage>
</organism>
<dbReference type="GO" id="GO:0072542">
    <property type="term" value="F:protein phosphatase activator activity"/>
    <property type="evidence" value="ECO:0007669"/>
    <property type="project" value="TreeGrafter"/>
</dbReference>
<protein>
    <submittedName>
        <fullName evidence="5">Serine/threonine-protein phosphatase 4 regulatory subunit 3-like isoform X1</fullName>
    </submittedName>
</protein>
<name>A0AB40D1J7_DIOCR</name>
<feature type="domain" description="Serine/threonine-protein phosphatase 4 regulatory subunit 3-like central" evidence="3">
    <location>
        <begin position="13"/>
        <end position="142"/>
    </location>
</feature>
<gene>
    <name evidence="5" type="primary">LOC120281926</name>
</gene>
<reference evidence="5" key="1">
    <citation type="submission" date="2025-08" db="UniProtKB">
        <authorList>
            <consortium name="RefSeq"/>
        </authorList>
    </citation>
    <scope>IDENTIFICATION</scope>
</reference>
<dbReference type="InterPro" id="IPR006887">
    <property type="entry name" value="P4R3-like_central_dom"/>
</dbReference>
<dbReference type="GO" id="GO:0030289">
    <property type="term" value="C:protein phosphatase 4 complex"/>
    <property type="evidence" value="ECO:0007669"/>
    <property type="project" value="TreeGrafter"/>
</dbReference>
<evidence type="ECO:0000259" key="3">
    <source>
        <dbReference type="Pfam" id="PF04802"/>
    </source>
</evidence>
<evidence type="ECO:0000313" key="4">
    <source>
        <dbReference type="Proteomes" id="UP001515500"/>
    </source>
</evidence>
<dbReference type="Pfam" id="PF04802">
    <property type="entry name" value="PP4R3"/>
    <property type="match status" value="1"/>
</dbReference>
<dbReference type="AlphaFoldDB" id="A0AB40D1J7"/>
<evidence type="ECO:0000313" key="5">
    <source>
        <dbReference type="RefSeq" id="XP_039144552.1"/>
    </source>
</evidence>
<dbReference type="RefSeq" id="XP_039144552.1">
    <property type="nucleotide sequence ID" value="XM_039288618.1"/>
</dbReference>
<dbReference type="PANTHER" id="PTHR23318">
    <property type="entry name" value="ATP SYNTHASE GAMMA-RELATED"/>
    <property type="match status" value="1"/>
</dbReference>
<evidence type="ECO:0000256" key="1">
    <source>
        <dbReference type="ARBA" id="ARBA00004123"/>
    </source>
</evidence>
<sequence length="165" mass="18944">MVLDCNCRKVFEVLLNNPQIFDRIFGDEFILDILGSLEYDRDIPPVQNHLSFLKEHVIYKEAITIKYPLVLSEIHQTYRIVYIKDVILPGVLDEVTIASPSAIIPANNATVVLLLKDDTSFIQELFARMKSPSKSDESKRNLDKWAKNLYLASMCYGRICTLIHI</sequence>
<keyword evidence="4" id="KW-1185">Reference proteome</keyword>
<accession>A0AB40D1J7</accession>
<evidence type="ECO:0000256" key="2">
    <source>
        <dbReference type="ARBA" id="ARBA00023242"/>
    </source>
</evidence>
<comment type="subcellular location">
    <subcellularLocation>
        <location evidence="1">Nucleus</location>
    </subcellularLocation>
</comment>
<dbReference type="GeneID" id="120281926"/>